<gene>
    <name evidence="2" type="ORF">ACCAA_430051</name>
</gene>
<evidence type="ECO:0000256" key="1">
    <source>
        <dbReference type="SAM" id="Phobius"/>
    </source>
</evidence>
<organism evidence="2 3">
    <name type="scientific">Candidatus Accumulibacter aalborgensis</name>
    <dbReference type="NCBI Taxonomy" id="1860102"/>
    <lineage>
        <taxon>Bacteria</taxon>
        <taxon>Pseudomonadati</taxon>
        <taxon>Pseudomonadota</taxon>
        <taxon>Betaproteobacteria</taxon>
        <taxon>Candidatus Accumulibacter</taxon>
    </lineage>
</organism>
<dbReference type="STRING" id="1860102.ACCAA_430051"/>
<dbReference type="EMBL" id="FLQX01000120">
    <property type="protein sequence ID" value="SBT07463.1"/>
    <property type="molecule type" value="Genomic_DNA"/>
</dbReference>
<keyword evidence="3" id="KW-1185">Reference proteome</keyword>
<dbReference type="Proteomes" id="UP000199169">
    <property type="component" value="Unassembled WGS sequence"/>
</dbReference>
<proteinExistence type="predicted"/>
<sequence length="96" mass="10326">MKADTVRIFWTLHQMLAGQIGGKQGLGSTLIVLLAVALIVTPTIMLGSQFGDSVHELINLETSIDDTRVPRHTRCAGCSGRTEAHPLGELNKSRAC</sequence>
<dbReference type="RefSeq" id="WP_186407711.1">
    <property type="nucleotide sequence ID" value="NZ_FLQX01000120.1"/>
</dbReference>
<evidence type="ECO:0000313" key="2">
    <source>
        <dbReference type="EMBL" id="SBT07463.1"/>
    </source>
</evidence>
<accession>A0A1A8XU54</accession>
<dbReference type="AlphaFoldDB" id="A0A1A8XU54"/>
<name>A0A1A8XU54_9PROT</name>
<keyword evidence="1" id="KW-0812">Transmembrane</keyword>
<reference evidence="2 3" key="1">
    <citation type="submission" date="2016-06" db="EMBL/GenBank/DDBJ databases">
        <authorList>
            <person name="Kjaerup R.B."/>
            <person name="Dalgaard T.S."/>
            <person name="Juul-Madsen H.R."/>
        </authorList>
    </citation>
    <scope>NUCLEOTIDE SEQUENCE [LARGE SCALE GENOMIC DNA]</scope>
    <source>
        <strain evidence="2">3</strain>
    </source>
</reference>
<evidence type="ECO:0000313" key="3">
    <source>
        <dbReference type="Proteomes" id="UP000199169"/>
    </source>
</evidence>
<protein>
    <submittedName>
        <fullName evidence="2">Uncharacterized protein</fullName>
    </submittedName>
</protein>
<keyword evidence="1" id="KW-0472">Membrane</keyword>
<feature type="transmembrane region" description="Helical" evidence="1">
    <location>
        <begin position="25"/>
        <end position="46"/>
    </location>
</feature>
<keyword evidence="1" id="KW-1133">Transmembrane helix</keyword>